<dbReference type="EC" id="5.3.1.16" evidence="5 12"/>
<feature type="active site" description="Proton donor" evidence="12">
    <location>
        <position position="129"/>
    </location>
</feature>
<organism evidence="15 16">
    <name type="scientific">Clostridium aestuarii</name>
    <dbReference type="NCBI Taxonomy" id="338193"/>
    <lineage>
        <taxon>Bacteria</taxon>
        <taxon>Bacillati</taxon>
        <taxon>Bacillota</taxon>
        <taxon>Clostridia</taxon>
        <taxon>Eubacteriales</taxon>
        <taxon>Clostridiaceae</taxon>
        <taxon>Clostridium</taxon>
    </lineage>
</organism>
<comment type="catalytic activity">
    <reaction evidence="1 12 14">
        <text>1-(5-phospho-beta-D-ribosyl)-5-[(5-phospho-beta-D-ribosylamino)methylideneamino]imidazole-4-carboxamide = 5-[(5-phospho-1-deoxy-D-ribulos-1-ylimino)methylamino]-1-(5-phospho-beta-D-ribosyl)imidazole-4-carboxamide</text>
        <dbReference type="Rhea" id="RHEA:15469"/>
        <dbReference type="ChEBI" id="CHEBI:58435"/>
        <dbReference type="ChEBI" id="CHEBI:58525"/>
        <dbReference type="EC" id="5.3.1.16"/>
    </reaction>
</comment>
<evidence type="ECO:0000256" key="13">
    <source>
        <dbReference type="RuleBase" id="RU003657"/>
    </source>
</evidence>
<evidence type="ECO:0000256" key="14">
    <source>
        <dbReference type="RuleBase" id="RU003658"/>
    </source>
</evidence>
<dbReference type="Proteomes" id="UP001078443">
    <property type="component" value="Unassembled WGS sequence"/>
</dbReference>
<dbReference type="Gene3D" id="3.20.20.70">
    <property type="entry name" value="Aldolase class I"/>
    <property type="match status" value="1"/>
</dbReference>
<dbReference type="RefSeq" id="WP_268039154.1">
    <property type="nucleotide sequence ID" value="NZ_JAPQER010000001.1"/>
</dbReference>
<dbReference type="EMBL" id="JAPQER010000001">
    <property type="protein sequence ID" value="MCY6482884.1"/>
    <property type="molecule type" value="Genomic_DNA"/>
</dbReference>
<evidence type="ECO:0000256" key="1">
    <source>
        <dbReference type="ARBA" id="ARBA00000901"/>
    </source>
</evidence>
<dbReference type="InterPro" id="IPR011060">
    <property type="entry name" value="RibuloseP-bd_barrel"/>
</dbReference>
<comment type="pathway">
    <text evidence="3 12 14">Amino-acid biosynthesis; L-histidine biosynthesis; L-histidine from 5-phospho-alpha-D-ribose 1-diphosphate: step 4/9.</text>
</comment>
<keyword evidence="7 12" id="KW-0963">Cytoplasm</keyword>
<evidence type="ECO:0000256" key="8">
    <source>
        <dbReference type="ARBA" id="ARBA00022605"/>
    </source>
</evidence>
<comment type="caution">
    <text evidence="15">The sequence shown here is derived from an EMBL/GenBank/DDBJ whole genome shotgun (WGS) entry which is preliminary data.</text>
</comment>
<evidence type="ECO:0000256" key="11">
    <source>
        <dbReference type="ARBA" id="ARBA00030547"/>
    </source>
</evidence>
<sequence>MIIFPAIDIKNRKCVRLYKGDFDTTEVMAEDPVEVAKKFEAAGAEYLHIVDLDGAQKGVIENIDIIENIINSINIPIELGGGIRDIETINSLIKKGVSRVILGTAALNNKDLVLDALKKHKEKIAISIDAKNELVAINGWVNLSEVNYIDFAKEMENIGVGTIIFTDISKDGTLKGPNYEQLTELNKNVKCNIIASGGIKDINDIIKLKEMNLYGAITGKAIYSGNINLEEALKL</sequence>
<comment type="similarity">
    <text evidence="4 12 13">Belongs to the HisA/HisF family.</text>
</comment>
<dbReference type="NCBIfam" id="TIGR00007">
    <property type="entry name" value="1-(5-phosphoribosyl)-5-[(5-phosphoribosylamino)methylideneamino]imidazole-4-carboxamide isomerase"/>
    <property type="match status" value="1"/>
</dbReference>
<dbReference type="InterPro" id="IPR013785">
    <property type="entry name" value="Aldolase_TIM"/>
</dbReference>
<dbReference type="InterPro" id="IPR044524">
    <property type="entry name" value="Isoase_HisA-like"/>
</dbReference>
<keyword evidence="9 12" id="KW-0368">Histidine biosynthesis</keyword>
<evidence type="ECO:0000256" key="10">
    <source>
        <dbReference type="ARBA" id="ARBA00023235"/>
    </source>
</evidence>
<dbReference type="SUPFAM" id="SSF51366">
    <property type="entry name" value="Ribulose-phoshate binding barrel"/>
    <property type="match status" value="1"/>
</dbReference>
<gene>
    <name evidence="12 15" type="primary">hisA</name>
    <name evidence="15" type="ORF">OW763_00760</name>
</gene>
<comment type="subcellular location">
    <subcellularLocation>
        <location evidence="2 12 14">Cytoplasm</location>
    </subcellularLocation>
</comment>
<keyword evidence="10 12" id="KW-0413">Isomerase</keyword>
<dbReference type="InterPro" id="IPR006062">
    <property type="entry name" value="His_biosynth"/>
</dbReference>
<evidence type="ECO:0000313" key="16">
    <source>
        <dbReference type="Proteomes" id="UP001078443"/>
    </source>
</evidence>
<dbReference type="GO" id="GO:0003949">
    <property type="term" value="F:1-(5-phosphoribosyl)-5-[(5-phosphoribosylamino)methylideneamino]imidazole-4-carboxamide isomerase activity"/>
    <property type="evidence" value="ECO:0007669"/>
    <property type="project" value="UniProtKB-EC"/>
</dbReference>
<keyword evidence="16" id="KW-1185">Reference proteome</keyword>
<evidence type="ECO:0000256" key="9">
    <source>
        <dbReference type="ARBA" id="ARBA00023102"/>
    </source>
</evidence>
<evidence type="ECO:0000256" key="6">
    <source>
        <dbReference type="ARBA" id="ARBA00018464"/>
    </source>
</evidence>
<dbReference type="CDD" id="cd04732">
    <property type="entry name" value="HisA"/>
    <property type="match status" value="1"/>
</dbReference>
<evidence type="ECO:0000256" key="12">
    <source>
        <dbReference type="HAMAP-Rule" id="MF_01014"/>
    </source>
</evidence>
<accession>A0ABT4CV68</accession>
<evidence type="ECO:0000313" key="15">
    <source>
        <dbReference type="EMBL" id="MCY6482884.1"/>
    </source>
</evidence>
<evidence type="ECO:0000256" key="7">
    <source>
        <dbReference type="ARBA" id="ARBA00022490"/>
    </source>
</evidence>
<evidence type="ECO:0000256" key="4">
    <source>
        <dbReference type="ARBA" id="ARBA00009667"/>
    </source>
</evidence>
<proteinExistence type="inferred from homology"/>
<evidence type="ECO:0000256" key="2">
    <source>
        <dbReference type="ARBA" id="ARBA00004496"/>
    </source>
</evidence>
<feature type="active site" description="Proton acceptor" evidence="12">
    <location>
        <position position="8"/>
    </location>
</feature>
<protein>
    <recommendedName>
        <fullName evidence="6 12">1-(5-phosphoribosyl)-5-[(5-phosphoribosylamino)methylideneamino] imidazole-4-carboxamide isomerase</fullName>
        <ecNumber evidence="5 12">5.3.1.16</ecNumber>
    </recommendedName>
    <alternativeName>
        <fullName evidence="11 12">Phosphoribosylformimino-5-aminoimidazole carboxamide ribotide isomerase</fullName>
    </alternativeName>
</protein>
<evidence type="ECO:0000256" key="3">
    <source>
        <dbReference type="ARBA" id="ARBA00005133"/>
    </source>
</evidence>
<dbReference type="PANTHER" id="PTHR43090">
    <property type="entry name" value="1-(5-PHOSPHORIBOSYL)-5-[(5-PHOSPHORIBOSYLAMINO)METHYLIDENEAMINO] IMIDAZOLE-4-CARBOXAMIDE ISOMERASE"/>
    <property type="match status" value="1"/>
</dbReference>
<dbReference type="InterPro" id="IPR006063">
    <property type="entry name" value="HisA_bact_arch"/>
</dbReference>
<dbReference type="InterPro" id="IPR023016">
    <property type="entry name" value="HisA/PriA"/>
</dbReference>
<reference evidence="15" key="1">
    <citation type="submission" date="2022-12" db="EMBL/GenBank/DDBJ databases">
        <authorList>
            <person name="Wang J."/>
        </authorList>
    </citation>
    <scope>NUCLEOTIDE SEQUENCE</scope>
    <source>
        <strain evidence="15">HY-45-18</strain>
    </source>
</reference>
<dbReference type="HAMAP" id="MF_01014">
    <property type="entry name" value="HisA"/>
    <property type="match status" value="1"/>
</dbReference>
<dbReference type="Pfam" id="PF00977">
    <property type="entry name" value="His_biosynth"/>
    <property type="match status" value="1"/>
</dbReference>
<dbReference type="PANTHER" id="PTHR43090:SF2">
    <property type="entry name" value="1-(5-PHOSPHORIBOSYL)-5-[(5-PHOSPHORIBOSYLAMINO)METHYLIDENEAMINO] IMIDAZOLE-4-CARBOXAMIDE ISOMERASE"/>
    <property type="match status" value="1"/>
</dbReference>
<keyword evidence="8 12" id="KW-0028">Amino-acid biosynthesis</keyword>
<evidence type="ECO:0000256" key="5">
    <source>
        <dbReference type="ARBA" id="ARBA00012550"/>
    </source>
</evidence>
<name>A0ABT4CV68_9CLOT</name>